<gene>
    <name evidence="2" type="ORF">BaRGS_00020401</name>
</gene>
<sequence length="100" mass="10676">MATPEEGEEQCISFEEMGVTVRQGDPSDVSDDDINVNGEEEADEGQRLPRGQGPLKSGRPANFAGYGSQMPKTASLPAEKCGVRSERSHSYSGTASIKLD</sequence>
<evidence type="ECO:0000313" key="3">
    <source>
        <dbReference type="Proteomes" id="UP001519460"/>
    </source>
</evidence>
<protein>
    <submittedName>
        <fullName evidence="2">Uncharacterized protein</fullName>
    </submittedName>
</protein>
<organism evidence="2 3">
    <name type="scientific">Batillaria attramentaria</name>
    <dbReference type="NCBI Taxonomy" id="370345"/>
    <lineage>
        <taxon>Eukaryota</taxon>
        <taxon>Metazoa</taxon>
        <taxon>Spiralia</taxon>
        <taxon>Lophotrochozoa</taxon>
        <taxon>Mollusca</taxon>
        <taxon>Gastropoda</taxon>
        <taxon>Caenogastropoda</taxon>
        <taxon>Sorbeoconcha</taxon>
        <taxon>Cerithioidea</taxon>
        <taxon>Batillariidae</taxon>
        <taxon>Batillaria</taxon>
    </lineage>
</organism>
<dbReference type="AlphaFoldDB" id="A0ABD0KND5"/>
<dbReference type="Proteomes" id="UP001519460">
    <property type="component" value="Unassembled WGS sequence"/>
</dbReference>
<feature type="compositionally biased region" description="Polar residues" evidence="1">
    <location>
        <begin position="90"/>
        <end position="100"/>
    </location>
</feature>
<feature type="compositionally biased region" description="Acidic residues" evidence="1">
    <location>
        <begin position="28"/>
        <end position="43"/>
    </location>
</feature>
<reference evidence="2 3" key="1">
    <citation type="journal article" date="2023" name="Sci. Data">
        <title>Genome assembly of the Korean intertidal mud-creeper Batillaria attramentaria.</title>
        <authorList>
            <person name="Patra A.K."/>
            <person name="Ho P.T."/>
            <person name="Jun S."/>
            <person name="Lee S.J."/>
            <person name="Kim Y."/>
            <person name="Won Y.J."/>
        </authorList>
    </citation>
    <scope>NUCLEOTIDE SEQUENCE [LARGE SCALE GENOMIC DNA]</scope>
    <source>
        <strain evidence="2">Wonlab-2016</strain>
    </source>
</reference>
<proteinExistence type="predicted"/>
<evidence type="ECO:0000256" key="1">
    <source>
        <dbReference type="SAM" id="MobiDB-lite"/>
    </source>
</evidence>
<feature type="region of interest" description="Disordered" evidence="1">
    <location>
        <begin position="19"/>
        <end position="100"/>
    </location>
</feature>
<accession>A0ABD0KND5</accession>
<keyword evidence="3" id="KW-1185">Reference proteome</keyword>
<dbReference type="EMBL" id="JACVVK020000151">
    <property type="protein sequence ID" value="KAK7488427.1"/>
    <property type="molecule type" value="Genomic_DNA"/>
</dbReference>
<name>A0ABD0KND5_9CAEN</name>
<evidence type="ECO:0000313" key="2">
    <source>
        <dbReference type="EMBL" id="KAK7488427.1"/>
    </source>
</evidence>
<comment type="caution">
    <text evidence="2">The sequence shown here is derived from an EMBL/GenBank/DDBJ whole genome shotgun (WGS) entry which is preliminary data.</text>
</comment>